<dbReference type="InterPro" id="IPR004839">
    <property type="entry name" value="Aminotransferase_I/II_large"/>
</dbReference>
<dbReference type="GO" id="GO:0008483">
    <property type="term" value="F:transaminase activity"/>
    <property type="evidence" value="ECO:0007669"/>
    <property type="project" value="UniProtKB-KW"/>
</dbReference>
<evidence type="ECO:0000256" key="3">
    <source>
        <dbReference type="ARBA" id="ARBA00022576"/>
    </source>
</evidence>
<dbReference type="CDD" id="cd00609">
    <property type="entry name" value="AAT_like"/>
    <property type="match status" value="1"/>
</dbReference>
<reference evidence="8" key="1">
    <citation type="submission" date="2009-08" db="EMBL/GenBank/DDBJ databases">
        <title>Annotation of Salpingoeca rosetta.</title>
        <authorList>
            <consortium name="The Broad Institute Genome Sequencing Platform"/>
            <person name="Russ C."/>
            <person name="Cuomo C."/>
            <person name="Burger G."/>
            <person name="Gray M.W."/>
            <person name="Holland P.W.H."/>
            <person name="King N."/>
            <person name="Lang F.B.F."/>
            <person name="Roger A.J."/>
            <person name="Ruiz-Trillo I."/>
            <person name="Young S.K."/>
            <person name="Zeng Q."/>
            <person name="Gargeya S."/>
            <person name="Alvarado L."/>
            <person name="Berlin A."/>
            <person name="Chapman S.B."/>
            <person name="Chen Z."/>
            <person name="Freedman E."/>
            <person name="Gellesch M."/>
            <person name="Goldberg J."/>
            <person name="Griggs A."/>
            <person name="Gujja S."/>
            <person name="Heilman E."/>
            <person name="Heiman D."/>
            <person name="Howarth C."/>
            <person name="Mehta T."/>
            <person name="Neiman D."/>
            <person name="Pearson M."/>
            <person name="Roberts A."/>
            <person name="Saif S."/>
            <person name="Shea T."/>
            <person name="Shenoy N."/>
            <person name="Sisk P."/>
            <person name="Stolte C."/>
            <person name="Sykes S."/>
            <person name="White J."/>
            <person name="Yandava C."/>
            <person name="Haas B."/>
            <person name="Nusbaum C."/>
            <person name="Birren B."/>
        </authorList>
    </citation>
    <scope>NUCLEOTIDE SEQUENCE</scope>
    <source>
        <strain evidence="8">ATCC 50818</strain>
    </source>
</reference>
<dbReference type="eggNOG" id="KOG0258">
    <property type="taxonomic scope" value="Eukaryota"/>
</dbReference>
<dbReference type="Gene3D" id="3.90.1150.10">
    <property type="entry name" value="Aspartate Aminotransferase, domain 1"/>
    <property type="match status" value="1"/>
</dbReference>
<dbReference type="AlphaFoldDB" id="F2U2D1"/>
<dbReference type="InterPro" id="IPR045088">
    <property type="entry name" value="ALAT1/2-like"/>
</dbReference>
<dbReference type="STRING" id="946362.F2U2D1"/>
<evidence type="ECO:0000256" key="6">
    <source>
        <dbReference type="ARBA" id="ARBA00025785"/>
    </source>
</evidence>
<dbReference type="InParanoid" id="F2U2D1"/>
<sequence>MVLRAARPLLSRAQTWTADALNPQLLKAQYAVRGAIPLRAGQIAEDLRKGVGSYPFDKVVFANIGNPQSLRQEPITFFRQVLSVLELSSNAGNHEHRKQIENLFPKDVVERADAYLQSGGLIGAYSDSNGIRQSREEVARYISDRDGYPASPDDIFLTAGASEGIANVLEALIANDNVGVMIPIPQYPLYSATITLCNGRAVHYYLDEENAWDMSLDELKRSIAAARNEGTDVRALAVINPGNPTGQCLSREAIENVIRFCNDEGLVLLADEVYQTNTYDATRPFFSFKSVLRSIPECSESVPLFSFHSLSKGMLGECGRRGGYMEMTNIDQSVRENLLKRASINLCASVAGQAMVGMMCQPPKPGDESYPLYNEQFTATFESLKRRAQKLSDAFNSMPGVSCIPPTGAMYLFPRIELSSTAQDAAAKKGLAPDAWSCSSRRDWCCVVPGSGFGQREGTFHFRCTFLPPEEDIDGLVDSIRAFQEKWVATYGL</sequence>
<dbReference type="PANTHER" id="PTHR11751:SF29">
    <property type="entry name" value="ALANINE TRANSAMINASE"/>
    <property type="match status" value="1"/>
</dbReference>
<evidence type="ECO:0000256" key="5">
    <source>
        <dbReference type="ARBA" id="ARBA00022898"/>
    </source>
</evidence>
<evidence type="ECO:0000256" key="4">
    <source>
        <dbReference type="ARBA" id="ARBA00022679"/>
    </source>
</evidence>
<evidence type="ECO:0000256" key="1">
    <source>
        <dbReference type="ARBA" id="ARBA00001933"/>
    </source>
</evidence>
<feature type="domain" description="Aminotransferase class I/classII large" evidence="7">
    <location>
        <begin position="85"/>
        <end position="480"/>
    </location>
</feature>
<keyword evidence="5" id="KW-0663">Pyridoxal phosphate</keyword>
<keyword evidence="9" id="KW-1185">Reference proteome</keyword>
<dbReference type="UniPathway" id="UPA00528">
    <property type="reaction ID" value="UER00586"/>
</dbReference>
<dbReference type="OrthoDB" id="1732682at2759"/>
<proteinExistence type="inferred from homology"/>
<comment type="similarity">
    <text evidence="6">Belongs to the class-I pyridoxal-phosphate-dependent aminotransferase family. Alanine aminotransferase subfamily.</text>
</comment>
<dbReference type="SUPFAM" id="SSF53383">
    <property type="entry name" value="PLP-dependent transferases"/>
    <property type="match status" value="1"/>
</dbReference>
<comment type="cofactor">
    <cofactor evidence="1">
        <name>pyridoxal 5'-phosphate</name>
        <dbReference type="ChEBI" id="CHEBI:597326"/>
    </cofactor>
</comment>
<dbReference type="FunFam" id="3.40.640.10:FF:000012">
    <property type="entry name" value="alanine aminotransferase 2"/>
    <property type="match status" value="1"/>
</dbReference>
<evidence type="ECO:0000256" key="2">
    <source>
        <dbReference type="ARBA" id="ARBA00011738"/>
    </source>
</evidence>
<dbReference type="Gene3D" id="3.40.640.10">
    <property type="entry name" value="Type I PLP-dependent aspartate aminotransferase-like (Major domain)"/>
    <property type="match status" value="1"/>
</dbReference>
<dbReference type="GO" id="GO:0042853">
    <property type="term" value="P:L-alanine catabolic process"/>
    <property type="evidence" value="ECO:0007669"/>
    <property type="project" value="UniProtKB-UniPathway"/>
</dbReference>
<protein>
    <recommendedName>
        <fullName evidence="7">Aminotransferase class I/classII large domain-containing protein</fullName>
    </recommendedName>
</protein>
<dbReference type="FunCoup" id="F2U2D1">
    <property type="interactions" value="771"/>
</dbReference>
<gene>
    <name evidence="8" type="ORF">PTSG_02496</name>
</gene>
<dbReference type="InterPro" id="IPR015422">
    <property type="entry name" value="PyrdxlP-dep_Trfase_small"/>
</dbReference>
<organism evidence="8 9">
    <name type="scientific">Salpingoeca rosetta (strain ATCC 50818 / BSB-021)</name>
    <dbReference type="NCBI Taxonomy" id="946362"/>
    <lineage>
        <taxon>Eukaryota</taxon>
        <taxon>Choanoflagellata</taxon>
        <taxon>Craspedida</taxon>
        <taxon>Salpingoecidae</taxon>
        <taxon>Salpingoeca</taxon>
    </lineage>
</organism>
<keyword evidence="3" id="KW-0032">Aminotransferase</keyword>
<accession>F2U2D1</accession>
<name>F2U2D1_SALR5</name>
<dbReference type="OMA" id="MMMQILI"/>
<dbReference type="Gene3D" id="1.10.287.1970">
    <property type="match status" value="1"/>
</dbReference>
<dbReference type="RefSeq" id="XP_004996987.1">
    <property type="nucleotide sequence ID" value="XM_004996930.1"/>
</dbReference>
<dbReference type="InterPro" id="IPR015424">
    <property type="entry name" value="PyrdxlP-dep_Trfase"/>
</dbReference>
<dbReference type="GO" id="GO:0030170">
    <property type="term" value="F:pyridoxal phosphate binding"/>
    <property type="evidence" value="ECO:0007669"/>
    <property type="project" value="InterPro"/>
</dbReference>
<keyword evidence="4" id="KW-0808">Transferase</keyword>
<dbReference type="PANTHER" id="PTHR11751">
    <property type="entry name" value="ALANINE AMINOTRANSFERASE"/>
    <property type="match status" value="1"/>
</dbReference>
<evidence type="ECO:0000313" key="9">
    <source>
        <dbReference type="Proteomes" id="UP000007799"/>
    </source>
</evidence>
<dbReference type="InterPro" id="IPR015421">
    <property type="entry name" value="PyrdxlP-dep_Trfase_major"/>
</dbReference>
<comment type="subunit">
    <text evidence="2">Homodimer.</text>
</comment>
<dbReference type="Pfam" id="PF00155">
    <property type="entry name" value="Aminotran_1_2"/>
    <property type="match status" value="1"/>
</dbReference>
<dbReference type="Proteomes" id="UP000007799">
    <property type="component" value="Unassembled WGS sequence"/>
</dbReference>
<dbReference type="GeneID" id="16077579"/>
<dbReference type="EMBL" id="GL832959">
    <property type="protein sequence ID" value="EGD81783.1"/>
    <property type="molecule type" value="Genomic_DNA"/>
</dbReference>
<evidence type="ECO:0000259" key="7">
    <source>
        <dbReference type="Pfam" id="PF00155"/>
    </source>
</evidence>
<dbReference type="KEGG" id="sre:PTSG_02496"/>
<evidence type="ECO:0000313" key="8">
    <source>
        <dbReference type="EMBL" id="EGD81783.1"/>
    </source>
</evidence>